<reference evidence="2 3" key="1">
    <citation type="submission" date="2013-11" db="EMBL/GenBank/DDBJ databases">
        <title>Opisthorchis viverrini - life in the bile duct.</title>
        <authorList>
            <person name="Young N.D."/>
            <person name="Nagarajan N."/>
            <person name="Lin S.J."/>
            <person name="Korhonen P.K."/>
            <person name="Jex A.R."/>
            <person name="Hall R.S."/>
            <person name="Safavi-Hemami H."/>
            <person name="Kaewkong W."/>
            <person name="Bertrand D."/>
            <person name="Gao S."/>
            <person name="Seet Q."/>
            <person name="Wongkham S."/>
            <person name="Teh B.T."/>
            <person name="Wongkham C."/>
            <person name="Intapan P.M."/>
            <person name="Maleewong W."/>
            <person name="Yang X."/>
            <person name="Hu M."/>
            <person name="Wang Z."/>
            <person name="Hofmann A."/>
            <person name="Sternberg P.W."/>
            <person name="Tan P."/>
            <person name="Wang J."/>
            <person name="Gasser R.B."/>
        </authorList>
    </citation>
    <scope>NUCLEOTIDE SEQUENCE [LARGE SCALE GENOMIC DNA]</scope>
</reference>
<accession>A0A074YZQ0</accession>
<evidence type="ECO:0000256" key="1">
    <source>
        <dbReference type="SAM" id="MobiDB-lite"/>
    </source>
</evidence>
<evidence type="ECO:0000313" key="3">
    <source>
        <dbReference type="Proteomes" id="UP000054324"/>
    </source>
</evidence>
<organism evidence="2 3">
    <name type="scientific">Opisthorchis viverrini</name>
    <name type="common">Southeast Asian liver fluke</name>
    <dbReference type="NCBI Taxonomy" id="6198"/>
    <lineage>
        <taxon>Eukaryota</taxon>
        <taxon>Metazoa</taxon>
        <taxon>Spiralia</taxon>
        <taxon>Lophotrochozoa</taxon>
        <taxon>Platyhelminthes</taxon>
        <taxon>Trematoda</taxon>
        <taxon>Digenea</taxon>
        <taxon>Opisthorchiida</taxon>
        <taxon>Opisthorchiata</taxon>
        <taxon>Opisthorchiidae</taxon>
        <taxon>Opisthorchis</taxon>
    </lineage>
</organism>
<dbReference type="Proteomes" id="UP000054324">
    <property type="component" value="Unassembled WGS sequence"/>
</dbReference>
<feature type="region of interest" description="Disordered" evidence="1">
    <location>
        <begin position="32"/>
        <end position="55"/>
    </location>
</feature>
<proteinExistence type="predicted"/>
<name>A0A074YZQ0_OPIVI</name>
<protein>
    <submittedName>
        <fullName evidence="2">Uncharacterized protein</fullName>
    </submittedName>
</protein>
<dbReference type="CTD" id="20326363"/>
<dbReference type="GeneID" id="20326363"/>
<sequence length="84" mass="9552">MHKFGESDGESRLRDQPPHLEQIDINEQRLAEMNSVPDHPQQTQPSLSPLKQGFEGKRLSIPRPLRCRIVLEHTAIKLSNLSSS</sequence>
<keyword evidence="3" id="KW-1185">Reference proteome</keyword>
<dbReference type="AlphaFoldDB" id="A0A074YZQ0"/>
<feature type="region of interest" description="Disordered" evidence="1">
    <location>
        <begin position="1"/>
        <end position="20"/>
    </location>
</feature>
<feature type="compositionally biased region" description="Polar residues" evidence="1">
    <location>
        <begin position="40"/>
        <end position="49"/>
    </location>
</feature>
<dbReference type="KEGG" id="ovi:T265_12195"/>
<dbReference type="RefSeq" id="XP_009177581.1">
    <property type="nucleotide sequence ID" value="XM_009179317.1"/>
</dbReference>
<evidence type="ECO:0000313" key="2">
    <source>
        <dbReference type="EMBL" id="KER18672.1"/>
    </source>
</evidence>
<gene>
    <name evidence="2" type="ORF">T265_12195</name>
</gene>
<dbReference type="EMBL" id="KL598808">
    <property type="protein sequence ID" value="KER18672.1"/>
    <property type="molecule type" value="Genomic_DNA"/>
</dbReference>